<evidence type="ECO:0000313" key="2">
    <source>
        <dbReference type="Proteomes" id="UP000517753"/>
    </source>
</evidence>
<evidence type="ECO:0000313" key="1">
    <source>
        <dbReference type="EMBL" id="NYD88734.1"/>
    </source>
</evidence>
<accession>A0A7Y9FJZ7</accession>
<name>A0A7Y9FJZ7_9SPHN</name>
<sequence length="125" mass="13874">MDTIERAARAYAEWELGLEGEAAKDDIRFGKDSAESKRAEVERLWPSKIVQTRQLLEAGETGDAPRIEGGSRGDLLNHIRDKVFPSRRALNDDALLAAYQATDGEPSNLEAAALLAEIRRRNLDI</sequence>
<reference evidence="1 2" key="2">
    <citation type="submission" date="2020-08" db="EMBL/GenBank/DDBJ databases">
        <title>The Agave Microbiome: Exploring the role of microbial communities in plant adaptations to desert environments.</title>
        <authorList>
            <person name="Partida-Martinez L.P."/>
        </authorList>
    </citation>
    <scope>NUCLEOTIDE SEQUENCE [LARGE SCALE GENOMIC DNA]</scope>
    <source>
        <strain evidence="1 2">AS2.3</strain>
    </source>
</reference>
<dbReference type="Proteomes" id="UP000517753">
    <property type="component" value="Unassembled WGS sequence"/>
</dbReference>
<organism evidence="1 2">
    <name type="scientific">Sphingomonas melonis</name>
    <dbReference type="NCBI Taxonomy" id="152682"/>
    <lineage>
        <taxon>Bacteria</taxon>
        <taxon>Pseudomonadati</taxon>
        <taxon>Pseudomonadota</taxon>
        <taxon>Alphaproteobacteria</taxon>
        <taxon>Sphingomonadales</taxon>
        <taxon>Sphingomonadaceae</taxon>
        <taxon>Sphingomonas</taxon>
    </lineage>
</organism>
<reference evidence="1 2" key="1">
    <citation type="submission" date="2020-07" db="EMBL/GenBank/DDBJ databases">
        <authorList>
            <person name="Partida-Martinez L."/>
            <person name="Huntemann M."/>
            <person name="Clum A."/>
            <person name="Wang J."/>
            <person name="Palaniappan K."/>
            <person name="Ritter S."/>
            <person name="Chen I.-M."/>
            <person name="Stamatis D."/>
            <person name="Reddy T."/>
            <person name="O'Malley R."/>
            <person name="Daum C."/>
            <person name="Shapiro N."/>
            <person name="Ivanova N."/>
            <person name="Kyrpides N."/>
            <person name="Woyke T."/>
        </authorList>
    </citation>
    <scope>NUCLEOTIDE SEQUENCE [LARGE SCALE GENOMIC DNA]</scope>
    <source>
        <strain evidence="1 2">AS2.3</strain>
    </source>
</reference>
<dbReference type="AlphaFoldDB" id="A0A7Y9FJZ7"/>
<comment type="caution">
    <text evidence="1">The sequence shown here is derived from an EMBL/GenBank/DDBJ whole genome shotgun (WGS) entry which is preliminary data.</text>
</comment>
<protein>
    <submittedName>
        <fullName evidence="1">Uncharacterized protein</fullName>
    </submittedName>
</protein>
<dbReference type="RefSeq" id="WP_179507293.1">
    <property type="nucleotide sequence ID" value="NZ_JACCBY010000001.1"/>
</dbReference>
<dbReference type="EMBL" id="JACCBY010000001">
    <property type="protein sequence ID" value="NYD88734.1"/>
    <property type="molecule type" value="Genomic_DNA"/>
</dbReference>
<gene>
    <name evidence="1" type="ORF">HD841_000503</name>
</gene>
<proteinExistence type="predicted"/>
<keyword evidence="2" id="KW-1185">Reference proteome</keyword>